<keyword evidence="2" id="KW-1003">Cell membrane</keyword>
<evidence type="ECO:0000259" key="11">
    <source>
        <dbReference type="PROSITE" id="PS50262"/>
    </source>
</evidence>
<keyword evidence="8 9" id="KW-0807">Transducer</keyword>
<evidence type="ECO:0000256" key="10">
    <source>
        <dbReference type="SAM" id="Phobius"/>
    </source>
</evidence>
<evidence type="ECO:0000256" key="7">
    <source>
        <dbReference type="ARBA" id="ARBA00023170"/>
    </source>
</evidence>
<comment type="subcellular location">
    <subcellularLocation>
        <location evidence="1">Cell membrane</location>
        <topology evidence="1">Multi-pass membrane protein</topology>
    </subcellularLocation>
</comment>
<evidence type="ECO:0000256" key="3">
    <source>
        <dbReference type="ARBA" id="ARBA00022692"/>
    </source>
</evidence>
<reference evidence="13" key="1">
    <citation type="submission" date="2025-08" db="UniProtKB">
        <authorList>
            <consortium name="RefSeq"/>
        </authorList>
    </citation>
    <scope>IDENTIFICATION</scope>
</reference>
<dbReference type="GeneID" id="105908967"/>
<dbReference type="Proteomes" id="UP000515152">
    <property type="component" value="Chromosome 15"/>
</dbReference>
<dbReference type="PANTHER" id="PTHR24249:SF381">
    <property type="entry name" value="TRACE AMINE ASSOCIATED RECEPTOR 19P-RELATED"/>
    <property type="match status" value="1"/>
</dbReference>
<dbReference type="OrthoDB" id="5964909at2759"/>
<dbReference type="Gene3D" id="1.20.1070.10">
    <property type="entry name" value="Rhodopsin 7-helix transmembrane proteins"/>
    <property type="match status" value="1"/>
</dbReference>
<dbReference type="GO" id="GO:0001594">
    <property type="term" value="F:trace-amine receptor activity"/>
    <property type="evidence" value="ECO:0007669"/>
    <property type="project" value="TreeGrafter"/>
</dbReference>
<dbReference type="PROSITE" id="PS50262">
    <property type="entry name" value="G_PROTEIN_RECEP_F1_2"/>
    <property type="match status" value="1"/>
</dbReference>
<dbReference type="KEGG" id="char:105908967"/>
<sequence>MDLTVVTELNLCLNYTCEYAHKTTVTVLLNACVTAVIILTVCGNLLVIISISHFKQLHTPTNFLILSLATADMMVGVTVMPLQFITKTLCWHMSTTLCYFSLLCSTHFTFVSIYNVTLISLDRFYALSNPFQYSNNITLKVTSVLICLNWFVSLCYNLFFIYLNVTGNGDVVCFGECPVVVNETWAVTDLFVTFVIPCSVMIILYTKIFAIARKHAKNINITRNHGECVPKASERKAATTLGILVVVFVTCLLPYFLCIELIPIIPYTLFDQVLDATLTIVHLNSTFNPIIYALFYPWFQRCAKLILMLNIFNPGSSLINVLSKN</sequence>
<dbReference type="GO" id="GO:0005886">
    <property type="term" value="C:plasma membrane"/>
    <property type="evidence" value="ECO:0007669"/>
    <property type="project" value="UniProtKB-SubCell"/>
</dbReference>
<accession>A0A6P8GJT3</accession>
<dbReference type="PANTHER" id="PTHR24249">
    <property type="entry name" value="HISTAMINE RECEPTOR-RELATED G-PROTEIN COUPLED RECEPTOR"/>
    <property type="match status" value="1"/>
</dbReference>
<evidence type="ECO:0000256" key="1">
    <source>
        <dbReference type="ARBA" id="ARBA00004651"/>
    </source>
</evidence>
<name>A0A6P8GJT3_CLUHA</name>
<evidence type="ECO:0000256" key="8">
    <source>
        <dbReference type="ARBA" id="ARBA00023224"/>
    </source>
</evidence>
<proteinExistence type="inferred from homology"/>
<feature type="transmembrane region" description="Helical" evidence="10">
    <location>
        <begin position="185"/>
        <end position="205"/>
    </location>
</feature>
<evidence type="ECO:0000256" key="4">
    <source>
        <dbReference type="ARBA" id="ARBA00022989"/>
    </source>
</evidence>
<evidence type="ECO:0000313" key="12">
    <source>
        <dbReference type="Proteomes" id="UP000515152"/>
    </source>
</evidence>
<gene>
    <name evidence="13" type="primary">LOC105908967</name>
</gene>
<evidence type="ECO:0000256" key="9">
    <source>
        <dbReference type="RuleBase" id="RU000688"/>
    </source>
</evidence>
<feature type="domain" description="G-protein coupled receptors family 1 profile" evidence="11">
    <location>
        <begin position="43"/>
        <end position="292"/>
    </location>
</feature>
<keyword evidence="7 9" id="KW-0675">Receptor</keyword>
<dbReference type="AlphaFoldDB" id="A0A6P8GJT3"/>
<dbReference type="InterPro" id="IPR017452">
    <property type="entry name" value="GPCR_Rhodpsn_7TM"/>
</dbReference>
<feature type="transmembrane region" description="Helical" evidence="10">
    <location>
        <begin position="277"/>
        <end position="299"/>
    </location>
</feature>
<dbReference type="SUPFAM" id="SSF81321">
    <property type="entry name" value="Family A G protein-coupled receptor-like"/>
    <property type="match status" value="1"/>
</dbReference>
<keyword evidence="5 9" id="KW-0297">G-protein coupled receptor</keyword>
<comment type="similarity">
    <text evidence="9">Belongs to the G-protein coupled receptor 1 family.</text>
</comment>
<dbReference type="InterPro" id="IPR050569">
    <property type="entry name" value="TAAR"/>
</dbReference>
<organism evidence="12 13">
    <name type="scientific">Clupea harengus</name>
    <name type="common">Atlantic herring</name>
    <dbReference type="NCBI Taxonomy" id="7950"/>
    <lineage>
        <taxon>Eukaryota</taxon>
        <taxon>Metazoa</taxon>
        <taxon>Chordata</taxon>
        <taxon>Craniata</taxon>
        <taxon>Vertebrata</taxon>
        <taxon>Euteleostomi</taxon>
        <taxon>Actinopterygii</taxon>
        <taxon>Neopterygii</taxon>
        <taxon>Teleostei</taxon>
        <taxon>Clupei</taxon>
        <taxon>Clupeiformes</taxon>
        <taxon>Clupeoidei</taxon>
        <taxon>Clupeidae</taxon>
        <taxon>Clupea</taxon>
    </lineage>
</organism>
<keyword evidence="3 9" id="KW-0812">Transmembrane</keyword>
<evidence type="ECO:0000256" key="2">
    <source>
        <dbReference type="ARBA" id="ARBA00022475"/>
    </source>
</evidence>
<feature type="transmembrane region" description="Helical" evidence="10">
    <location>
        <begin position="141"/>
        <end position="165"/>
    </location>
</feature>
<protein>
    <submittedName>
        <fullName evidence="13">Trace amine-associated receptor 13c-like</fullName>
    </submittedName>
</protein>
<dbReference type="PRINTS" id="PR00237">
    <property type="entry name" value="GPCRRHODOPSN"/>
</dbReference>
<feature type="transmembrane region" description="Helical" evidence="10">
    <location>
        <begin position="63"/>
        <end position="85"/>
    </location>
</feature>
<feature type="transmembrane region" description="Helical" evidence="10">
    <location>
        <begin position="28"/>
        <end position="51"/>
    </location>
</feature>
<keyword evidence="6 10" id="KW-0472">Membrane</keyword>
<evidence type="ECO:0000256" key="5">
    <source>
        <dbReference type="ARBA" id="ARBA00023040"/>
    </source>
</evidence>
<dbReference type="Pfam" id="PF00001">
    <property type="entry name" value="7tm_1"/>
    <property type="match status" value="1"/>
</dbReference>
<feature type="transmembrane region" description="Helical" evidence="10">
    <location>
        <begin position="241"/>
        <end position="265"/>
    </location>
</feature>
<keyword evidence="12" id="KW-1185">Reference proteome</keyword>
<dbReference type="RefSeq" id="XP_031437686.1">
    <property type="nucleotide sequence ID" value="XM_031581826.2"/>
</dbReference>
<dbReference type="PROSITE" id="PS00237">
    <property type="entry name" value="G_PROTEIN_RECEP_F1_1"/>
    <property type="match status" value="1"/>
</dbReference>
<keyword evidence="4 10" id="KW-1133">Transmembrane helix</keyword>
<evidence type="ECO:0000256" key="6">
    <source>
        <dbReference type="ARBA" id="ARBA00023136"/>
    </source>
</evidence>
<dbReference type="InterPro" id="IPR000276">
    <property type="entry name" value="GPCR_Rhodpsn"/>
</dbReference>
<evidence type="ECO:0000313" key="13">
    <source>
        <dbReference type="RefSeq" id="XP_031437686.1"/>
    </source>
</evidence>
<feature type="transmembrane region" description="Helical" evidence="10">
    <location>
        <begin position="97"/>
        <end position="121"/>
    </location>
</feature>